<dbReference type="Gene3D" id="1.10.10.10">
    <property type="entry name" value="Winged helix-like DNA-binding domain superfamily/Winged helix DNA-binding domain"/>
    <property type="match status" value="1"/>
</dbReference>
<comment type="caution">
    <text evidence="2">The sequence shown here is derived from an EMBL/GenBank/DDBJ whole genome shotgun (WGS) entry which is preliminary data.</text>
</comment>
<dbReference type="EMBL" id="BMFP01000005">
    <property type="protein sequence ID" value="GGG21693.1"/>
    <property type="molecule type" value="Genomic_DNA"/>
</dbReference>
<dbReference type="SMART" id="SM00347">
    <property type="entry name" value="HTH_MARR"/>
    <property type="match status" value="1"/>
</dbReference>
<dbReference type="InterPro" id="IPR000835">
    <property type="entry name" value="HTH_MarR-typ"/>
</dbReference>
<keyword evidence="3" id="KW-1185">Reference proteome</keyword>
<gene>
    <name evidence="2" type="ORF">GCM10011323_27030</name>
</gene>
<evidence type="ECO:0000313" key="2">
    <source>
        <dbReference type="EMBL" id="GGG21693.1"/>
    </source>
</evidence>
<dbReference type="PANTHER" id="PTHR33164">
    <property type="entry name" value="TRANSCRIPTIONAL REGULATOR, MARR FAMILY"/>
    <property type="match status" value="1"/>
</dbReference>
<feature type="domain" description="HTH marR-type" evidence="1">
    <location>
        <begin position="30"/>
        <end position="171"/>
    </location>
</feature>
<dbReference type="PRINTS" id="PR00598">
    <property type="entry name" value="HTHMARR"/>
</dbReference>
<dbReference type="InterPro" id="IPR039422">
    <property type="entry name" value="MarR/SlyA-like"/>
</dbReference>
<name>A0ABQ1WAE8_9BACT</name>
<proteinExistence type="predicted"/>
<organism evidence="2 3">
    <name type="scientific">Pontibacter amylolyticus</name>
    <dbReference type="NCBI Taxonomy" id="1424080"/>
    <lineage>
        <taxon>Bacteria</taxon>
        <taxon>Pseudomonadati</taxon>
        <taxon>Bacteroidota</taxon>
        <taxon>Cytophagia</taxon>
        <taxon>Cytophagales</taxon>
        <taxon>Hymenobacteraceae</taxon>
        <taxon>Pontibacter</taxon>
    </lineage>
</organism>
<dbReference type="PANTHER" id="PTHR33164:SF101">
    <property type="entry name" value="TRANSCRIPTIONAL REPRESSOR MPRA"/>
    <property type="match status" value="1"/>
</dbReference>
<dbReference type="SUPFAM" id="SSF46785">
    <property type="entry name" value="Winged helix' DNA-binding domain"/>
    <property type="match status" value="1"/>
</dbReference>
<dbReference type="Pfam" id="PF01047">
    <property type="entry name" value="MarR"/>
    <property type="match status" value="1"/>
</dbReference>
<dbReference type="InterPro" id="IPR036388">
    <property type="entry name" value="WH-like_DNA-bd_sf"/>
</dbReference>
<protein>
    <submittedName>
        <fullName evidence="2">MarR family transcriptional regulator</fullName>
    </submittedName>
</protein>
<sequence length="171" mass="19982">MFENVVYTIIASVIAPLDFFHMKLEDELKMPKFRNSYQKASLNLMFTGEWMMARVDSLLKPYDISSQQFNVLRILRGQQGKPINLFTVQERMLNRMSNATRLVEKLRLKGLVTRELCEQNRRKVEIAITDKGIDLLDSLDPLMQQLEEDTFKNLSAEEAQHLSDTLDRVRD</sequence>
<evidence type="ECO:0000259" key="1">
    <source>
        <dbReference type="PROSITE" id="PS50995"/>
    </source>
</evidence>
<evidence type="ECO:0000313" key="3">
    <source>
        <dbReference type="Proteomes" id="UP000634043"/>
    </source>
</evidence>
<dbReference type="Proteomes" id="UP000634043">
    <property type="component" value="Unassembled WGS sequence"/>
</dbReference>
<reference evidence="3" key="1">
    <citation type="journal article" date="2019" name="Int. J. Syst. Evol. Microbiol.">
        <title>The Global Catalogue of Microorganisms (GCM) 10K type strain sequencing project: providing services to taxonomists for standard genome sequencing and annotation.</title>
        <authorList>
            <consortium name="The Broad Institute Genomics Platform"/>
            <consortium name="The Broad Institute Genome Sequencing Center for Infectious Disease"/>
            <person name="Wu L."/>
            <person name="Ma J."/>
        </authorList>
    </citation>
    <scope>NUCLEOTIDE SEQUENCE [LARGE SCALE GENOMIC DNA]</scope>
    <source>
        <strain evidence="3">CGMCC 1.12749</strain>
    </source>
</reference>
<dbReference type="InterPro" id="IPR036390">
    <property type="entry name" value="WH_DNA-bd_sf"/>
</dbReference>
<dbReference type="PROSITE" id="PS50995">
    <property type="entry name" value="HTH_MARR_2"/>
    <property type="match status" value="1"/>
</dbReference>
<accession>A0ABQ1WAE8</accession>